<protein>
    <submittedName>
        <fullName evidence="4">Tripartite motif-containing protein 56</fullName>
    </submittedName>
</protein>
<dbReference type="PROSITE" id="PS50119">
    <property type="entry name" value="ZF_BBOX"/>
    <property type="match status" value="1"/>
</dbReference>
<dbReference type="Gene3D" id="3.30.40.10">
    <property type="entry name" value="Zinc/RING finger domain, C3HC4 (zinc finger)"/>
    <property type="match status" value="1"/>
</dbReference>
<evidence type="ECO:0000256" key="1">
    <source>
        <dbReference type="ARBA" id="ARBA00022723"/>
    </source>
</evidence>
<accession>K1R9Q1</accession>
<dbReference type="AlphaFoldDB" id="K1R9Q1"/>
<dbReference type="InterPro" id="IPR001841">
    <property type="entry name" value="Znf_RING"/>
</dbReference>
<evidence type="ECO:0000313" key="4">
    <source>
        <dbReference type="EMBL" id="EKC30731.1"/>
    </source>
</evidence>
<dbReference type="SUPFAM" id="SSF57845">
    <property type="entry name" value="B-box zinc-binding domain"/>
    <property type="match status" value="1"/>
</dbReference>
<evidence type="ECO:0000256" key="3">
    <source>
        <dbReference type="ARBA" id="ARBA00022833"/>
    </source>
</evidence>
<dbReference type="InterPro" id="IPR017907">
    <property type="entry name" value="Znf_RING_CS"/>
</dbReference>
<sequence length="482" mass="55570">MPDIEQRCRSGDSLPVGQYPEMTEAVQYGEDDGRRLLSVMEDEKIERLRERILQCPICIDEYKDPRILPCHHTVCLNCLLDYVRHSSSSGRLFRCPQCRSDICVPRGGVKDFPPNFYVNCIQDELGSRPYFGICDICERDWLISQYRCVDCDLDICRFCIHEHKLFKHGAGREVMIMRIETGNIASFMASEKGCEVHSGETLQMFCCTCETAVCVTCVCEVHKKHETMPLVKKLMASQKELQFDLDDLKAEVKSTQDSLTELRQLRSKIHESSESTMSSIRQRAREISMEMDKVADEKVERIRTTTGTVLQEIDGYLKEMEGLHDQAKKGCGFLEDLQEDDVSLELFASFTKYKKGLEVVRKSVQNKLIVTQTPGFEPGKLKHFFGFHLFRFGDLQFRKQKLLFLKQDINLSFSRSSKSKKLCCVMKKLLYFLFFALVASGLIILTNDIRTSDHVCLAQWIGWLFFLHLTVTGGFAFYKSRR</sequence>
<name>K1R9Q1_MAGGI</name>
<keyword evidence="3" id="KW-0862">Zinc</keyword>
<dbReference type="Pfam" id="PF00643">
    <property type="entry name" value="zf-B_box"/>
    <property type="match status" value="1"/>
</dbReference>
<dbReference type="InterPro" id="IPR013083">
    <property type="entry name" value="Znf_RING/FYVE/PHD"/>
</dbReference>
<reference evidence="4" key="1">
    <citation type="journal article" date="2012" name="Nature">
        <title>The oyster genome reveals stress adaptation and complexity of shell formation.</title>
        <authorList>
            <person name="Zhang G."/>
            <person name="Fang X."/>
            <person name="Guo X."/>
            <person name="Li L."/>
            <person name="Luo R."/>
            <person name="Xu F."/>
            <person name="Yang P."/>
            <person name="Zhang L."/>
            <person name="Wang X."/>
            <person name="Qi H."/>
            <person name="Xiong Z."/>
            <person name="Que H."/>
            <person name="Xie Y."/>
            <person name="Holland P.W."/>
            <person name="Paps J."/>
            <person name="Zhu Y."/>
            <person name="Wu F."/>
            <person name="Chen Y."/>
            <person name="Wang J."/>
            <person name="Peng C."/>
            <person name="Meng J."/>
            <person name="Yang L."/>
            <person name="Liu J."/>
            <person name="Wen B."/>
            <person name="Zhang N."/>
            <person name="Huang Z."/>
            <person name="Zhu Q."/>
            <person name="Feng Y."/>
            <person name="Mount A."/>
            <person name="Hedgecock D."/>
            <person name="Xu Z."/>
            <person name="Liu Y."/>
            <person name="Domazet-Loso T."/>
            <person name="Du Y."/>
            <person name="Sun X."/>
            <person name="Zhang S."/>
            <person name="Liu B."/>
            <person name="Cheng P."/>
            <person name="Jiang X."/>
            <person name="Li J."/>
            <person name="Fan D."/>
            <person name="Wang W."/>
            <person name="Fu W."/>
            <person name="Wang T."/>
            <person name="Wang B."/>
            <person name="Zhang J."/>
            <person name="Peng Z."/>
            <person name="Li Y."/>
            <person name="Li N."/>
            <person name="Wang J."/>
            <person name="Chen M."/>
            <person name="He Y."/>
            <person name="Tan F."/>
            <person name="Song X."/>
            <person name="Zheng Q."/>
            <person name="Huang R."/>
            <person name="Yang H."/>
            <person name="Du X."/>
            <person name="Chen L."/>
            <person name="Yang M."/>
            <person name="Gaffney P.M."/>
            <person name="Wang S."/>
            <person name="Luo L."/>
            <person name="She Z."/>
            <person name="Ming Y."/>
            <person name="Huang W."/>
            <person name="Zhang S."/>
            <person name="Huang B."/>
            <person name="Zhang Y."/>
            <person name="Qu T."/>
            <person name="Ni P."/>
            <person name="Miao G."/>
            <person name="Wang J."/>
            <person name="Wang Q."/>
            <person name="Steinberg C.E."/>
            <person name="Wang H."/>
            <person name="Li N."/>
            <person name="Qian L."/>
            <person name="Zhang G."/>
            <person name="Li Y."/>
            <person name="Yang H."/>
            <person name="Liu X."/>
            <person name="Wang J."/>
            <person name="Yin Y."/>
            <person name="Wang J."/>
        </authorList>
    </citation>
    <scope>NUCLEOTIDE SEQUENCE [LARGE SCALE GENOMIC DNA]</scope>
    <source>
        <strain evidence="4">05x7-T-G4-1.051#20</strain>
    </source>
</reference>
<dbReference type="PANTHER" id="PTHR25462">
    <property type="entry name" value="BONUS, ISOFORM C-RELATED"/>
    <property type="match status" value="1"/>
</dbReference>
<dbReference type="SMART" id="SM00336">
    <property type="entry name" value="BBOX"/>
    <property type="match status" value="1"/>
</dbReference>
<dbReference type="SUPFAM" id="SSF57850">
    <property type="entry name" value="RING/U-box"/>
    <property type="match status" value="1"/>
</dbReference>
<dbReference type="InParanoid" id="K1R9Q1"/>
<dbReference type="GO" id="GO:0008270">
    <property type="term" value="F:zinc ion binding"/>
    <property type="evidence" value="ECO:0007669"/>
    <property type="project" value="UniProtKB-KW"/>
</dbReference>
<dbReference type="PANTHER" id="PTHR25462:SF296">
    <property type="entry name" value="MEIOTIC P26, ISOFORM F"/>
    <property type="match status" value="1"/>
</dbReference>
<gene>
    <name evidence="4" type="ORF">CGI_10019968</name>
</gene>
<organism evidence="4">
    <name type="scientific">Magallana gigas</name>
    <name type="common">Pacific oyster</name>
    <name type="synonym">Crassostrea gigas</name>
    <dbReference type="NCBI Taxonomy" id="29159"/>
    <lineage>
        <taxon>Eukaryota</taxon>
        <taxon>Metazoa</taxon>
        <taxon>Spiralia</taxon>
        <taxon>Lophotrochozoa</taxon>
        <taxon>Mollusca</taxon>
        <taxon>Bivalvia</taxon>
        <taxon>Autobranchia</taxon>
        <taxon>Pteriomorphia</taxon>
        <taxon>Ostreida</taxon>
        <taxon>Ostreoidea</taxon>
        <taxon>Ostreidae</taxon>
        <taxon>Magallana</taxon>
    </lineage>
</organism>
<dbReference type="InterPro" id="IPR047153">
    <property type="entry name" value="TRIM45/56/19-like"/>
</dbReference>
<keyword evidence="2" id="KW-0863">Zinc-finger</keyword>
<dbReference type="InterPro" id="IPR000315">
    <property type="entry name" value="Znf_B-box"/>
</dbReference>
<keyword evidence="1" id="KW-0479">Metal-binding</keyword>
<dbReference type="PROSITE" id="PS50089">
    <property type="entry name" value="ZF_RING_2"/>
    <property type="match status" value="1"/>
</dbReference>
<dbReference type="Gene3D" id="3.30.160.60">
    <property type="entry name" value="Classic Zinc Finger"/>
    <property type="match status" value="1"/>
</dbReference>
<dbReference type="SMART" id="SM00184">
    <property type="entry name" value="RING"/>
    <property type="match status" value="1"/>
</dbReference>
<dbReference type="PROSITE" id="PS00518">
    <property type="entry name" value="ZF_RING_1"/>
    <property type="match status" value="1"/>
</dbReference>
<proteinExistence type="predicted"/>
<dbReference type="InterPro" id="IPR027370">
    <property type="entry name" value="Znf-RING_euk"/>
</dbReference>
<evidence type="ECO:0000256" key="2">
    <source>
        <dbReference type="ARBA" id="ARBA00022771"/>
    </source>
</evidence>
<dbReference type="EMBL" id="JH817906">
    <property type="protein sequence ID" value="EKC30731.1"/>
    <property type="molecule type" value="Genomic_DNA"/>
</dbReference>
<dbReference type="Pfam" id="PF13445">
    <property type="entry name" value="zf-RING_UBOX"/>
    <property type="match status" value="1"/>
</dbReference>
<dbReference type="HOGENOM" id="CLU_566520_0_0_1"/>